<reference evidence="1" key="1">
    <citation type="submission" date="2018-02" db="EMBL/GenBank/DDBJ databases">
        <title>Rhizophora mucronata_Transcriptome.</title>
        <authorList>
            <person name="Meera S.P."/>
            <person name="Sreeshan A."/>
            <person name="Augustine A."/>
        </authorList>
    </citation>
    <scope>NUCLEOTIDE SEQUENCE</scope>
    <source>
        <tissue evidence="1">Leaf</tissue>
    </source>
</reference>
<accession>A0A2P2PTL5</accession>
<sequence length="52" mass="5837">MQTVGLHLGPFWFRCGHLPPFSNLLLKHNYQTACSINDVTLGILNSPRSDLI</sequence>
<evidence type="ECO:0000313" key="1">
    <source>
        <dbReference type="EMBL" id="MBX58081.1"/>
    </source>
</evidence>
<proteinExistence type="predicted"/>
<dbReference type="EMBL" id="GGEC01077597">
    <property type="protein sequence ID" value="MBX58081.1"/>
    <property type="molecule type" value="Transcribed_RNA"/>
</dbReference>
<organism evidence="1">
    <name type="scientific">Rhizophora mucronata</name>
    <name type="common">Asiatic mangrove</name>
    <dbReference type="NCBI Taxonomy" id="61149"/>
    <lineage>
        <taxon>Eukaryota</taxon>
        <taxon>Viridiplantae</taxon>
        <taxon>Streptophyta</taxon>
        <taxon>Embryophyta</taxon>
        <taxon>Tracheophyta</taxon>
        <taxon>Spermatophyta</taxon>
        <taxon>Magnoliopsida</taxon>
        <taxon>eudicotyledons</taxon>
        <taxon>Gunneridae</taxon>
        <taxon>Pentapetalae</taxon>
        <taxon>rosids</taxon>
        <taxon>fabids</taxon>
        <taxon>Malpighiales</taxon>
        <taxon>Rhizophoraceae</taxon>
        <taxon>Rhizophora</taxon>
    </lineage>
</organism>
<dbReference type="AlphaFoldDB" id="A0A2P2PTL5"/>
<name>A0A2P2PTL5_RHIMU</name>
<protein>
    <submittedName>
        <fullName evidence="1">Uncharacterized protein</fullName>
    </submittedName>
</protein>